<dbReference type="InterPro" id="IPR000644">
    <property type="entry name" value="CBS_dom"/>
</dbReference>
<dbReference type="OrthoDB" id="9802114at2"/>
<dbReference type="Gene3D" id="3.10.580.10">
    <property type="entry name" value="CBS-domain"/>
    <property type="match status" value="1"/>
</dbReference>
<dbReference type="SMART" id="SM00116">
    <property type="entry name" value="CBS"/>
    <property type="match status" value="2"/>
</dbReference>
<keyword evidence="5" id="KW-1185">Reference proteome</keyword>
<dbReference type="PROSITE" id="PS51371">
    <property type="entry name" value="CBS"/>
    <property type="match status" value="2"/>
</dbReference>
<evidence type="ECO:0000259" key="3">
    <source>
        <dbReference type="PROSITE" id="PS51371"/>
    </source>
</evidence>
<dbReference type="InterPro" id="IPR046342">
    <property type="entry name" value="CBS_dom_sf"/>
</dbReference>
<gene>
    <name evidence="4" type="ORF">SAMN02745912_01327</name>
</gene>
<dbReference type="CDD" id="cd04622">
    <property type="entry name" value="CBS_pair_HRP1_like"/>
    <property type="match status" value="1"/>
</dbReference>
<dbReference type="PANTHER" id="PTHR43080:SF2">
    <property type="entry name" value="CBS DOMAIN-CONTAINING PROTEIN"/>
    <property type="match status" value="1"/>
</dbReference>
<dbReference type="Pfam" id="PF00571">
    <property type="entry name" value="CBS"/>
    <property type="match status" value="2"/>
</dbReference>
<dbReference type="SUPFAM" id="SSF54631">
    <property type="entry name" value="CBS-domain pair"/>
    <property type="match status" value="1"/>
</dbReference>
<dbReference type="RefSeq" id="WP_073148180.1">
    <property type="nucleotide sequence ID" value="NZ_FRAG01000011.1"/>
</dbReference>
<protein>
    <submittedName>
        <fullName evidence="4">CBS domain-containing protein</fullName>
    </submittedName>
</protein>
<name>A0A1M6MMV2_PARC5</name>
<sequence>MKVKDLMTSNVTTADLNSSLTEVAQSMKSLNVGSIPVCDNNDNVVGIVTDRDIVLRSVAEGGNVSNTKAQDVMSTHIVSVSPDTDVHEAANVMAKYQIRRLPVVEKGRLVGIVAIGDLATQNIHVNEAGDALSNISQPSSPMK</sequence>
<evidence type="ECO:0000256" key="2">
    <source>
        <dbReference type="PROSITE-ProRule" id="PRU00703"/>
    </source>
</evidence>
<dbReference type="EMBL" id="FRAG01000011">
    <property type="protein sequence ID" value="SHJ84782.1"/>
    <property type="molecule type" value="Genomic_DNA"/>
</dbReference>
<reference evidence="4 5" key="1">
    <citation type="submission" date="2016-11" db="EMBL/GenBank/DDBJ databases">
        <authorList>
            <person name="Jaros S."/>
            <person name="Januszkiewicz K."/>
            <person name="Wedrychowicz H."/>
        </authorList>
    </citation>
    <scope>NUCLEOTIDE SEQUENCE [LARGE SCALE GENOMIC DNA]</scope>
    <source>
        <strain evidence="4 5">DSM 15212</strain>
    </source>
</reference>
<keyword evidence="1 2" id="KW-0129">CBS domain</keyword>
<feature type="domain" description="CBS" evidence="3">
    <location>
        <begin position="73"/>
        <end position="132"/>
    </location>
</feature>
<dbReference type="Proteomes" id="UP000184465">
    <property type="component" value="Unassembled WGS sequence"/>
</dbReference>
<organism evidence="4 5">
    <name type="scientific">Paramaledivibacter caminithermalis (strain DSM 15212 / CIP 107654 / DViRD3)</name>
    <name type="common">Clostridium caminithermale</name>
    <dbReference type="NCBI Taxonomy" id="1121301"/>
    <lineage>
        <taxon>Bacteria</taxon>
        <taxon>Bacillati</taxon>
        <taxon>Bacillota</taxon>
        <taxon>Clostridia</taxon>
        <taxon>Peptostreptococcales</taxon>
        <taxon>Caminicellaceae</taxon>
        <taxon>Paramaledivibacter</taxon>
    </lineage>
</organism>
<dbReference type="STRING" id="1121301.SAMN02745912_01327"/>
<dbReference type="AlphaFoldDB" id="A0A1M6MMV2"/>
<feature type="domain" description="CBS" evidence="3">
    <location>
        <begin position="7"/>
        <end position="65"/>
    </location>
</feature>
<dbReference type="InterPro" id="IPR051257">
    <property type="entry name" value="Diverse_CBS-Domain"/>
</dbReference>
<evidence type="ECO:0000313" key="4">
    <source>
        <dbReference type="EMBL" id="SHJ84782.1"/>
    </source>
</evidence>
<dbReference type="PANTHER" id="PTHR43080">
    <property type="entry name" value="CBS DOMAIN-CONTAINING PROTEIN CBSX3, MITOCHONDRIAL"/>
    <property type="match status" value="1"/>
</dbReference>
<evidence type="ECO:0000256" key="1">
    <source>
        <dbReference type="ARBA" id="ARBA00023122"/>
    </source>
</evidence>
<evidence type="ECO:0000313" key="5">
    <source>
        <dbReference type="Proteomes" id="UP000184465"/>
    </source>
</evidence>
<accession>A0A1M6MMV2</accession>
<proteinExistence type="predicted"/>